<keyword evidence="5 7" id="KW-0378">Hydrolase</keyword>
<dbReference type="PANTHER" id="PTHR33992:SF1">
    <property type="entry name" value="RIBONUCLEASE P PROTEIN COMPONENT"/>
    <property type="match status" value="1"/>
</dbReference>
<evidence type="ECO:0000256" key="4">
    <source>
        <dbReference type="ARBA" id="ARBA00022759"/>
    </source>
</evidence>
<dbReference type="InterPro" id="IPR000100">
    <property type="entry name" value="RNase_P"/>
</dbReference>
<dbReference type="GO" id="GO:0004526">
    <property type="term" value="F:ribonuclease P activity"/>
    <property type="evidence" value="ECO:0007669"/>
    <property type="project" value="UniProtKB-UniRule"/>
</dbReference>
<evidence type="ECO:0000313" key="9">
    <source>
        <dbReference type="EMBL" id="PRR72926.1"/>
    </source>
</evidence>
<name>A0A2T0AS83_9FIRM</name>
<dbReference type="GO" id="GO:0000049">
    <property type="term" value="F:tRNA binding"/>
    <property type="evidence" value="ECO:0007669"/>
    <property type="project" value="UniProtKB-UniRule"/>
</dbReference>
<dbReference type="PROSITE" id="PS00648">
    <property type="entry name" value="RIBONUCLEASE_P"/>
    <property type="match status" value="1"/>
</dbReference>
<sequence>MLNEGRRIVKARDFNRVYRFGKKVKGGTLNLYFIANKSGVTRFGFSISKKVGKAVKRNLLKRRLREICRKHINSFLPGVDVVIVARKEAVQQSFADLEQEVLNLGRMGKIL</sequence>
<dbReference type="HAMAP" id="MF_00227">
    <property type="entry name" value="RNase_P"/>
    <property type="match status" value="1"/>
</dbReference>
<dbReference type="PANTHER" id="PTHR33992">
    <property type="entry name" value="RIBONUCLEASE P PROTEIN COMPONENT"/>
    <property type="match status" value="1"/>
</dbReference>
<dbReference type="GO" id="GO:0001682">
    <property type="term" value="P:tRNA 5'-leader removal"/>
    <property type="evidence" value="ECO:0007669"/>
    <property type="project" value="UniProtKB-UniRule"/>
</dbReference>
<proteinExistence type="inferred from homology"/>
<dbReference type="NCBIfam" id="TIGR00188">
    <property type="entry name" value="rnpA"/>
    <property type="match status" value="1"/>
</dbReference>
<keyword evidence="10" id="KW-1185">Reference proteome</keyword>
<accession>A0A2T0AS83</accession>
<keyword evidence="2 7" id="KW-0819">tRNA processing</keyword>
<dbReference type="GO" id="GO:0030677">
    <property type="term" value="C:ribonuclease P complex"/>
    <property type="evidence" value="ECO:0007669"/>
    <property type="project" value="TreeGrafter"/>
</dbReference>
<dbReference type="GO" id="GO:0042781">
    <property type="term" value="F:3'-tRNA processing endoribonuclease activity"/>
    <property type="evidence" value="ECO:0007669"/>
    <property type="project" value="TreeGrafter"/>
</dbReference>
<comment type="similarity">
    <text evidence="7">Belongs to the RnpA family.</text>
</comment>
<gene>
    <name evidence="7 9" type="primary">rnpA</name>
    <name evidence="9" type="ORF">MOHU_13490</name>
</gene>
<evidence type="ECO:0000313" key="10">
    <source>
        <dbReference type="Proteomes" id="UP000238415"/>
    </source>
</evidence>
<evidence type="ECO:0000256" key="7">
    <source>
        <dbReference type="HAMAP-Rule" id="MF_00227"/>
    </source>
</evidence>
<dbReference type="EC" id="3.1.26.5" evidence="7 8"/>
<evidence type="ECO:0000256" key="3">
    <source>
        <dbReference type="ARBA" id="ARBA00022722"/>
    </source>
</evidence>
<comment type="function">
    <text evidence="1 7">RNaseP catalyzes the removal of the 5'-leader sequence from pre-tRNA to produce the mature 5'-terminus. It can also cleave other RNA substrates such as 4.5S RNA. The protein component plays an auxiliary but essential role in vivo by binding to the 5'-leader sequence and broadening the substrate specificity of the ribozyme.</text>
</comment>
<evidence type="ECO:0000256" key="5">
    <source>
        <dbReference type="ARBA" id="ARBA00022801"/>
    </source>
</evidence>
<dbReference type="EMBL" id="PVXM01000025">
    <property type="protein sequence ID" value="PRR72926.1"/>
    <property type="molecule type" value="Genomic_DNA"/>
</dbReference>
<protein>
    <recommendedName>
        <fullName evidence="7 8">Ribonuclease P protein component</fullName>
        <shortName evidence="7">RNase P protein</shortName>
        <shortName evidence="7">RNaseP protein</shortName>
        <ecNumber evidence="7 8">3.1.26.5</ecNumber>
    </recommendedName>
    <alternativeName>
        <fullName evidence="7">Protein C5</fullName>
    </alternativeName>
</protein>
<dbReference type="InterPro" id="IPR020568">
    <property type="entry name" value="Ribosomal_Su5_D2-typ_SF"/>
</dbReference>
<keyword evidence="3 7" id="KW-0540">Nuclease</keyword>
<dbReference type="AlphaFoldDB" id="A0A2T0AS83"/>
<evidence type="ECO:0000256" key="2">
    <source>
        <dbReference type="ARBA" id="ARBA00022694"/>
    </source>
</evidence>
<dbReference type="SUPFAM" id="SSF54211">
    <property type="entry name" value="Ribosomal protein S5 domain 2-like"/>
    <property type="match status" value="1"/>
</dbReference>
<dbReference type="InterPro" id="IPR020539">
    <property type="entry name" value="RNase_P_CS"/>
</dbReference>
<evidence type="ECO:0000256" key="6">
    <source>
        <dbReference type="ARBA" id="ARBA00022884"/>
    </source>
</evidence>
<dbReference type="InterPro" id="IPR014721">
    <property type="entry name" value="Ribsml_uS5_D2-typ_fold_subgr"/>
</dbReference>
<keyword evidence="4 7" id="KW-0255">Endonuclease</keyword>
<comment type="caution">
    <text evidence="9">The sequence shown here is derived from an EMBL/GenBank/DDBJ whole genome shotgun (WGS) entry which is preliminary data.</text>
</comment>
<dbReference type="Gene3D" id="3.30.230.10">
    <property type="match status" value="1"/>
</dbReference>
<keyword evidence="6 7" id="KW-0694">RNA-binding</keyword>
<evidence type="ECO:0000256" key="8">
    <source>
        <dbReference type="NCBIfam" id="TIGR00188"/>
    </source>
</evidence>
<comment type="subunit">
    <text evidence="7">Consists of a catalytic RNA component (M1 or rnpB) and a protein subunit.</text>
</comment>
<comment type="catalytic activity">
    <reaction evidence="7">
        <text>Endonucleolytic cleavage of RNA, removing 5'-extranucleotides from tRNA precursor.</text>
        <dbReference type="EC" id="3.1.26.5"/>
    </reaction>
</comment>
<organism evidence="9 10">
    <name type="scientific">Neomoorella humiferrea</name>
    <dbReference type="NCBI Taxonomy" id="676965"/>
    <lineage>
        <taxon>Bacteria</taxon>
        <taxon>Bacillati</taxon>
        <taxon>Bacillota</taxon>
        <taxon>Clostridia</taxon>
        <taxon>Neomoorellales</taxon>
        <taxon>Neomoorellaceae</taxon>
        <taxon>Neomoorella</taxon>
    </lineage>
</organism>
<dbReference type="Pfam" id="PF00825">
    <property type="entry name" value="Ribonuclease_P"/>
    <property type="match status" value="1"/>
</dbReference>
<dbReference type="RefSeq" id="WP_170066258.1">
    <property type="nucleotide sequence ID" value="NZ_CP136418.1"/>
</dbReference>
<reference evidence="9 10" key="1">
    <citation type="submission" date="2018-03" db="EMBL/GenBank/DDBJ databases">
        <title>Genome sequence of Moorella humiferrea DSM 23265.</title>
        <authorList>
            <person name="Poehlein A."/>
            <person name="Daniel R."/>
        </authorList>
    </citation>
    <scope>NUCLEOTIDE SEQUENCE [LARGE SCALE GENOMIC DNA]</scope>
    <source>
        <strain evidence="9 10">DSM 23265</strain>
    </source>
</reference>
<dbReference type="Proteomes" id="UP000238415">
    <property type="component" value="Unassembled WGS sequence"/>
</dbReference>
<evidence type="ECO:0000256" key="1">
    <source>
        <dbReference type="ARBA" id="ARBA00002663"/>
    </source>
</evidence>